<feature type="transmembrane region" description="Helical" evidence="1">
    <location>
        <begin position="142"/>
        <end position="171"/>
    </location>
</feature>
<evidence type="ECO:0000256" key="1">
    <source>
        <dbReference type="SAM" id="Phobius"/>
    </source>
</evidence>
<accession>A0A5M5XAQ9</accession>
<feature type="transmembrane region" description="Helical" evidence="1">
    <location>
        <begin position="183"/>
        <end position="201"/>
    </location>
</feature>
<gene>
    <name evidence="2" type="ORF">F2Z25_07905</name>
</gene>
<keyword evidence="1" id="KW-0472">Membrane</keyword>
<feature type="transmembrane region" description="Helical" evidence="1">
    <location>
        <begin position="300"/>
        <end position="320"/>
    </location>
</feature>
<organism evidence="2 3">
    <name type="scientific">Bacteroides fragilis</name>
    <dbReference type="NCBI Taxonomy" id="817"/>
    <lineage>
        <taxon>Bacteria</taxon>
        <taxon>Pseudomonadati</taxon>
        <taxon>Bacteroidota</taxon>
        <taxon>Bacteroidia</taxon>
        <taxon>Bacteroidales</taxon>
        <taxon>Bacteroidaceae</taxon>
        <taxon>Bacteroides</taxon>
    </lineage>
</organism>
<evidence type="ECO:0000313" key="3">
    <source>
        <dbReference type="Proteomes" id="UP000429838"/>
    </source>
</evidence>
<protein>
    <submittedName>
        <fullName evidence="2">Oligosaccharide repeat unit polymerase</fullName>
    </submittedName>
</protein>
<feature type="transmembrane region" description="Helical" evidence="1">
    <location>
        <begin position="76"/>
        <end position="97"/>
    </location>
</feature>
<reference evidence="2 3" key="1">
    <citation type="journal article" date="2019" name="Nat. Med.">
        <title>A library of human gut bacterial isolates paired with longitudinal multiomics data enables mechanistic microbiome research.</title>
        <authorList>
            <person name="Poyet M."/>
            <person name="Groussin M."/>
            <person name="Gibbons S.M."/>
            <person name="Avila-Pacheco J."/>
            <person name="Jiang X."/>
            <person name="Kearney S.M."/>
            <person name="Perrotta A.R."/>
            <person name="Berdy B."/>
            <person name="Zhao S."/>
            <person name="Lieberman T.D."/>
            <person name="Swanson P.K."/>
            <person name="Smith M."/>
            <person name="Roesemann S."/>
            <person name="Alexander J.E."/>
            <person name="Rich S.A."/>
            <person name="Livny J."/>
            <person name="Vlamakis H."/>
            <person name="Clish C."/>
            <person name="Bullock K."/>
            <person name="Deik A."/>
            <person name="Scott J."/>
            <person name="Pierce K.A."/>
            <person name="Xavier R.J."/>
            <person name="Alm E.J."/>
        </authorList>
    </citation>
    <scope>NUCLEOTIDE SEQUENCE [LARGE SCALE GENOMIC DNA]</scope>
    <source>
        <strain evidence="2 3">BIOML-A1</strain>
    </source>
</reference>
<feature type="transmembrane region" description="Helical" evidence="1">
    <location>
        <begin position="36"/>
        <end position="55"/>
    </location>
</feature>
<sequence>MKNPAFFFSSVWVMVLWLYSRHYALVLENLKQETGIFILLSITVFSLPFFLSLYLKNRKEYSLILSGKLDVKLKKLLKCWILFSFVEILVFRSLPILSFAGVESFYTEWGIPSLHGLLNAIIITISNIIFYKYMVHKKKKYLIFYFLCLCWPILLLTRQVLMSMILQMGLIYLYCNKIQITKIFRSVAIGIIVIVLFGLLGDLRSGKDAMENIAGISDDYPSFLPSGFIWVYVYVTSPLNNLNHNLYLYPDLNFLPLIAFGNLFPSFIREKLLPNNIGVATDLVNDNLNVMTMHPQYLSAFGYLGALVFYFLYGCFVFYVYLKFRKESNAKWMFMTVVLTHNLILSVFVDFNINLVFLFQLFLHYYLGTNFSLKRIER</sequence>
<dbReference type="RefSeq" id="WP_081325540.1">
    <property type="nucleotide sequence ID" value="NZ_CP142686.1"/>
</dbReference>
<feature type="transmembrane region" description="Helical" evidence="1">
    <location>
        <begin position="109"/>
        <end position="130"/>
    </location>
</feature>
<keyword evidence="1" id="KW-1133">Transmembrane helix</keyword>
<dbReference type="Proteomes" id="UP000429838">
    <property type="component" value="Unassembled WGS sequence"/>
</dbReference>
<dbReference type="NCBIfam" id="TIGR04370">
    <property type="entry name" value="glyco_rpt_poly"/>
    <property type="match status" value="1"/>
</dbReference>
<proteinExistence type="predicted"/>
<name>A0A5M5XAQ9_BACFG</name>
<dbReference type="EMBL" id="VWAQ01000005">
    <property type="protein sequence ID" value="KAA5208606.1"/>
    <property type="molecule type" value="Genomic_DNA"/>
</dbReference>
<keyword evidence="1" id="KW-0812">Transmembrane</keyword>
<evidence type="ECO:0000313" key="2">
    <source>
        <dbReference type="EMBL" id="KAA5208606.1"/>
    </source>
</evidence>
<dbReference type="AlphaFoldDB" id="A0A5M5XAQ9"/>
<comment type="caution">
    <text evidence="2">The sequence shown here is derived from an EMBL/GenBank/DDBJ whole genome shotgun (WGS) entry which is preliminary data.</text>
</comment>